<keyword evidence="4" id="KW-0804">Transcription</keyword>
<dbReference type="EMBL" id="CP000463">
    <property type="protein sequence ID" value="ABJ07298.1"/>
    <property type="molecule type" value="Genomic_DNA"/>
</dbReference>
<feature type="domain" description="HTH tetR-type" evidence="6">
    <location>
        <begin position="10"/>
        <end position="70"/>
    </location>
</feature>
<proteinExistence type="predicted"/>
<dbReference type="OrthoDB" id="7252896at2"/>
<protein>
    <submittedName>
        <fullName evidence="7">Transcriptional regulator, TetR family</fullName>
    </submittedName>
</protein>
<evidence type="ECO:0000256" key="3">
    <source>
        <dbReference type="ARBA" id="ARBA00023125"/>
    </source>
</evidence>
<dbReference type="Gene3D" id="1.10.357.10">
    <property type="entry name" value="Tetracycline Repressor, domain 2"/>
    <property type="match status" value="1"/>
</dbReference>
<dbReference type="STRING" id="316055.RPE_3366"/>
<dbReference type="Pfam" id="PF13977">
    <property type="entry name" value="TetR_C_6"/>
    <property type="match status" value="1"/>
</dbReference>
<dbReference type="InterPro" id="IPR036271">
    <property type="entry name" value="Tet_transcr_reg_TetR-rel_C_sf"/>
</dbReference>
<dbReference type="AlphaFoldDB" id="Q07L86"/>
<dbReference type="InterPro" id="IPR009057">
    <property type="entry name" value="Homeodomain-like_sf"/>
</dbReference>
<reference evidence="7" key="1">
    <citation type="submission" date="2006-09" db="EMBL/GenBank/DDBJ databases">
        <title>Complete sequence of Rhodopseudomonas palustris BisA53.</title>
        <authorList>
            <consortium name="US DOE Joint Genome Institute"/>
            <person name="Copeland A."/>
            <person name="Lucas S."/>
            <person name="Lapidus A."/>
            <person name="Barry K."/>
            <person name="Detter J.C."/>
            <person name="Glavina del Rio T."/>
            <person name="Hammon N."/>
            <person name="Israni S."/>
            <person name="Dalin E."/>
            <person name="Tice H."/>
            <person name="Pitluck S."/>
            <person name="Chain P."/>
            <person name="Malfatti S."/>
            <person name="Shin M."/>
            <person name="Vergez L."/>
            <person name="Schmutz J."/>
            <person name="Larimer F."/>
            <person name="Land M."/>
            <person name="Hauser L."/>
            <person name="Pelletier D.A."/>
            <person name="Kyrpides N."/>
            <person name="Kim E."/>
            <person name="Harwood C.S."/>
            <person name="Oda Y."/>
            <person name="Richardson P."/>
        </authorList>
    </citation>
    <scope>NUCLEOTIDE SEQUENCE [LARGE SCALE GENOMIC DNA]</scope>
    <source>
        <strain evidence="7">BisA53</strain>
    </source>
</reference>
<evidence type="ECO:0000313" key="7">
    <source>
        <dbReference type="EMBL" id="ABJ07298.1"/>
    </source>
</evidence>
<dbReference type="InterPro" id="IPR039538">
    <property type="entry name" value="BetI_C"/>
</dbReference>
<keyword evidence="2" id="KW-0805">Transcription regulation</keyword>
<keyword evidence="3 5" id="KW-0238">DNA-binding</keyword>
<evidence type="ECO:0000256" key="4">
    <source>
        <dbReference type="ARBA" id="ARBA00023163"/>
    </source>
</evidence>
<dbReference type="SUPFAM" id="SSF48498">
    <property type="entry name" value="Tetracyclin repressor-like, C-terminal domain"/>
    <property type="match status" value="1"/>
</dbReference>
<evidence type="ECO:0000259" key="6">
    <source>
        <dbReference type="PROSITE" id="PS50977"/>
    </source>
</evidence>
<evidence type="ECO:0000256" key="1">
    <source>
        <dbReference type="ARBA" id="ARBA00022491"/>
    </source>
</evidence>
<dbReference type="KEGG" id="rpe:RPE_3366"/>
<accession>Q07L86</accession>
<evidence type="ECO:0000256" key="2">
    <source>
        <dbReference type="ARBA" id="ARBA00023015"/>
    </source>
</evidence>
<dbReference type="PANTHER" id="PTHR47506:SF6">
    <property type="entry name" value="HTH-TYPE TRANSCRIPTIONAL REPRESSOR NEMR"/>
    <property type="match status" value="1"/>
</dbReference>
<name>Q07L86_RHOP5</name>
<feature type="DNA-binding region" description="H-T-H motif" evidence="5">
    <location>
        <begin position="33"/>
        <end position="52"/>
    </location>
</feature>
<dbReference type="SUPFAM" id="SSF46689">
    <property type="entry name" value="Homeodomain-like"/>
    <property type="match status" value="1"/>
</dbReference>
<evidence type="ECO:0000256" key="5">
    <source>
        <dbReference type="PROSITE-ProRule" id="PRU00335"/>
    </source>
</evidence>
<dbReference type="HOGENOM" id="CLU_069356_15_11_5"/>
<dbReference type="PANTHER" id="PTHR47506">
    <property type="entry name" value="TRANSCRIPTIONAL REGULATORY PROTEIN"/>
    <property type="match status" value="1"/>
</dbReference>
<dbReference type="InterPro" id="IPR001647">
    <property type="entry name" value="HTH_TetR"/>
</dbReference>
<dbReference type="eggNOG" id="COG1309">
    <property type="taxonomic scope" value="Bacteria"/>
</dbReference>
<sequence>MRKTREQSRLETREQLIASAHAAIRRDGIGGLSLRRLCEEAGYSQGAFYSNFAGRDDLLLVLMERYVLAEVETLRRLVQMTQSEVLDDVLATIAARLADLAKQTEWSLLAIELQLHAQRDARFADAYNAAKTSYHAEFAALVDEILRRHKLVSAIPPLQIAIGLYALWSGLAVQGTVPGAGPRDEIFLGFLRAIIGGPPSTTDGK</sequence>
<keyword evidence="1" id="KW-0678">Repressor</keyword>
<dbReference type="Pfam" id="PF00440">
    <property type="entry name" value="TetR_N"/>
    <property type="match status" value="1"/>
</dbReference>
<organism evidence="7">
    <name type="scientific">Rhodopseudomonas palustris (strain BisA53)</name>
    <dbReference type="NCBI Taxonomy" id="316055"/>
    <lineage>
        <taxon>Bacteria</taxon>
        <taxon>Pseudomonadati</taxon>
        <taxon>Pseudomonadota</taxon>
        <taxon>Alphaproteobacteria</taxon>
        <taxon>Hyphomicrobiales</taxon>
        <taxon>Nitrobacteraceae</taxon>
        <taxon>Rhodopseudomonas</taxon>
    </lineage>
</organism>
<dbReference type="PROSITE" id="PS50977">
    <property type="entry name" value="HTH_TETR_2"/>
    <property type="match status" value="1"/>
</dbReference>
<dbReference type="GO" id="GO:0003677">
    <property type="term" value="F:DNA binding"/>
    <property type="evidence" value="ECO:0007669"/>
    <property type="project" value="UniProtKB-UniRule"/>
</dbReference>
<gene>
    <name evidence="7" type="ordered locus">RPE_3366</name>
</gene>